<dbReference type="PANTHER" id="PTHR43472">
    <property type="entry name" value="PHOSPHORIBOSYLAMINE--GLYCINE LIGASE"/>
    <property type="match status" value="1"/>
</dbReference>
<dbReference type="STRING" id="1073325.SAMN05444483_102134"/>
<dbReference type="Gene3D" id="3.40.50.20">
    <property type="match status" value="1"/>
</dbReference>
<proteinExistence type="inferred from homology"/>
<comment type="catalytic activity">
    <reaction evidence="10">
        <text>5-phospho-beta-D-ribosylamine + glycine + ATP = N(1)-(5-phospho-beta-D-ribosyl)glycinamide + ADP + phosphate + H(+)</text>
        <dbReference type="Rhea" id="RHEA:17453"/>
        <dbReference type="ChEBI" id="CHEBI:15378"/>
        <dbReference type="ChEBI" id="CHEBI:30616"/>
        <dbReference type="ChEBI" id="CHEBI:43474"/>
        <dbReference type="ChEBI" id="CHEBI:57305"/>
        <dbReference type="ChEBI" id="CHEBI:58681"/>
        <dbReference type="ChEBI" id="CHEBI:143788"/>
        <dbReference type="ChEBI" id="CHEBI:456216"/>
        <dbReference type="EC" id="6.3.4.13"/>
    </reaction>
</comment>
<dbReference type="InterPro" id="IPR011761">
    <property type="entry name" value="ATP-grasp"/>
</dbReference>
<dbReference type="NCBIfam" id="TIGR00877">
    <property type="entry name" value="purD"/>
    <property type="match status" value="1"/>
</dbReference>
<sequence length="424" mass="46640">MKILILGGGGREHTFAYKLAQSAKCTELFVAPGNAGTAKIAKNIALKVTDFEAIKDFVLNENIEMLVVGPEDPLVEGITDFFAEDDKLKTIKLIGPSKRGALLEGSKERAKEFMAMHNIPTAAYESFTKESLEAGKKFLETLKPPYVLKADGLAAGKGVLILNDLEEAKTELHKMLADKKFGAASEKVVIEEFLDGIELSVFVLTDGKNYKILPTAKDYKRIGEGDTGLNTGGMGAISPVPFADEQLMNKIEERVVKPTVNGLLKEKIDYKGFIFIGLIKVGEEPYVIEYNVRMGDPETEVVLPRIKSDLVELFEKVAEGNLNEATLEIDERAATTVMLVSGGYPEAYKKGKEITGLDKIEDSLVFHAGTQAEDEKVLTSGGRVIAVTSFGEDYKEALKKSYQNAKKLHFDKMYYRKDLGFDLS</sequence>
<evidence type="ECO:0000256" key="7">
    <source>
        <dbReference type="ARBA" id="ARBA00038345"/>
    </source>
</evidence>
<evidence type="ECO:0000256" key="2">
    <source>
        <dbReference type="ARBA" id="ARBA00013255"/>
    </source>
</evidence>
<keyword evidence="4 11" id="KW-0547">Nucleotide-binding</keyword>
<evidence type="ECO:0000256" key="9">
    <source>
        <dbReference type="ARBA" id="ARBA00042864"/>
    </source>
</evidence>
<evidence type="ECO:0000256" key="8">
    <source>
        <dbReference type="ARBA" id="ARBA00042242"/>
    </source>
</evidence>
<evidence type="ECO:0000256" key="6">
    <source>
        <dbReference type="ARBA" id="ARBA00022840"/>
    </source>
</evidence>
<dbReference type="InterPro" id="IPR000115">
    <property type="entry name" value="PRibGlycinamide_synth"/>
</dbReference>
<name>A0A1M5DWB0_SALEC</name>
<dbReference type="Pfam" id="PF02843">
    <property type="entry name" value="GARS_C"/>
    <property type="match status" value="1"/>
</dbReference>
<dbReference type="InterPro" id="IPR020562">
    <property type="entry name" value="PRibGlycinamide_synth_N"/>
</dbReference>
<dbReference type="Gene3D" id="3.30.1490.20">
    <property type="entry name" value="ATP-grasp fold, A domain"/>
    <property type="match status" value="1"/>
</dbReference>
<keyword evidence="5 10" id="KW-0658">Purine biosynthesis</keyword>
<dbReference type="GO" id="GO:0006189">
    <property type="term" value="P:'de novo' IMP biosynthetic process"/>
    <property type="evidence" value="ECO:0007669"/>
    <property type="project" value="UniProtKB-UniRule"/>
</dbReference>
<evidence type="ECO:0000313" key="13">
    <source>
        <dbReference type="EMBL" id="SHF71131.1"/>
    </source>
</evidence>
<dbReference type="GO" id="GO:0009113">
    <property type="term" value="P:purine nucleobase biosynthetic process"/>
    <property type="evidence" value="ECO:0007669"/>
    <property type="project" value="InterPro"/>
</dbReference>
<evidence type="ECO:0000256" key="4">
    <source>
        <dbReference type="ARBA" id="ARBA00022741"/>
    </source>
</evidence>
<evidence type="ECO:0000313" key="14">
    <source>
        <dbReference type="Proteomes" id="UP000183945"/>
    </source>
</evidence>
<feature type="domain" description="ATP-grasp" evidence="12">
    <location>
        <begin position="111"/>
        <end position="319"/>
    </location>
</feature>
<comment type="similarity">
    <text evidence="7 10">Belongs to the GARS family.</text>
</comment>
<dbReference type="InterPro" id="IPR013815">
    <property type="entry name" value="ATP_grasp_subdomain_1"/>
</dbReference>
<dbReference type="SUPFAM" id="SSF52440">
    <property type="entry name" value="PreATP-grasp domain"/>
    <property type="match status" value="1"/>
</dbReference>
<dbReference type="HAMAP" id="MF_00138">
    <property type="entry name" value="GARS"/>
    <property type="match status" value="1"/>
</dbReference>
<dbReference type="GO" id="GO:0005524">
    <property type="term" value="F:ATP binding"/>
    <property type="evidence" value="ECO:0007669"/>
    <property type="project" value="UniProtKB-UniRule"/>
</dbReference>
<reference evidence="14" key="1">
    <citation type="submission" date="2016-11" db="EMBL/GenBank/DDBJ databases">
        <authorList>
            <person name="Varghese N."/>
            <person name="Submissions S."/>
        </authorList>
    </citation>
    <scope>NUCLEOTIDE SEQUENCE [LARGE SCALE GENOMIC DNA]</scope>
    <source>
        <strain evidence="14">DSM 24579</strain>
    </source>
</reference>
<accession>A0A1M5DWB0</accession>
<gene>
    <name evidence="10" type="primary">purD</name>
    <name evidence="13" type="ORF">SAMN05444483_102134</name>
</gene>
<dbReference type="GO" id="GO:0004637">
    <property type="term" value="F:phosphoribosylamine-glycine ligase activity"/>
    <property type="evidence" value="ECO:0007669"/>
    <property type="project" value="UniProtKB-UniRule"/>
</dbReference>
<keyword evidence="14" id="KW-1185">Reference proteome</keyword>
<organism evidence="13 14">
    <name type="scientific">Salegentibacter echinorum</name>
    <dbReference type="NCBI Taxonomy" id="1073325"/>
    <lineage>
        <taxon>Bacteria</taxon>
        <taxon>Pseudomonadati</taxon>
        <taxon>Bacteroidota</taxon>
        <taxon>Flavobacteriia</taxon>
        <taxon>Flavobacteriales</taxon>
        <taxon>Flavobacteriaceae</taxon>
        <taxon>Salegentibacter</taxon>
    </lineage>
</organism>
<dbReference type="OrthoDB" id="9807240at2"/>
<dbReference type="FunFam" id="3.90.600.10:FF:000001">
    <property type="entry name" value="Trifunctional purine biosynthetic protein adenosine-3"/>
    <property type="match status" value="1"/>
</dbReference>
<dbReference type="SMART" id="SM01210">
    <property type="entry name" value="GARS_C"/>
    <property type="match status" value="1"/>
</dbReference>
<evidence type="ECO:0000259" key="12">
    <source>
        <dbReference type="PROSITE" id="PS50975"/>
    </source>
</evidence>
<evidence type="ECO:0000256" key="11">
    <source>
        <dbReference type="PROSITE-ProRule" id="PRU00409"/>
    </source>
</evidence>
<dbReference type="InterPro" id="IPR016185">
    <property type="entry name" value="PreATP-grasp_dom_sf"/>
</dbReference>
<dbReference type="Pfam" id="PF02844">
    <property type="entry name" value="GARS_N"/>
    <property type="match status" value="1"/>
</dbReference>
<dbReference type="AlphaFoldDB" id="A0A1M5DWB0"/>
<dbReference type="PROSITE" id="PS50975">
    <property type="entry name" value="ATP_GRASP"/>
    <property type="match status" value="1"/>
</dbReference>
<dbReference type="SUPFAM" id="SSF51246">
    <property type="entry name" value="Rudiment single hybrid motif"/>
    <property type="match status" value="1"/>
</dbReference>
<dbReference type="InterPro" id="IPR020560">
    <property type="entry name" value="PRibGlycinamide_synth_C-dom"/>
</dbReference>
<dbReference type="Proteomes" id="UP000183945">
    <property type="component" value="Unassembled WGS sequence"/>
</dbReference>
<dbReference type="Pfam" id="PF01071">
    <property type="entry name" value="GARS_A"/>
    <property type="match status" value="1"/>
</dbReference>
<dbReference type="InterPro" id="IPR037123">
    <property type="entry name" value="PRibGlycinamide_synth_C_sf"/>
</dbReference>
<dbReference type="EC" id="6.3.4.13" evidence="2 10"/>
<dbReference type="SUPFAM" id="SSF56059">
    <property type="entry name" value="Glutathione synthetase ATP-binding domain-like"/>
    <property type="match status" value="1"/>
</dbReference>
<dbReference type="Gene3D" id="3.30.470.20">
    <property type="entry name" value="ATP-grasp fold, B domain"/>
    <property type="match status" value="1"/>
</dbReference>
<evidence type="ECO:0000256" key="10">
    <source>
        <dbReference type="HAMAP-Rule" id="MF_00138"/>
    </source>
</evidence>
<dbReference type="InterPro" id="IPR011054">
    <property type="entry name" value="Rudment_hybrid_motif"/>
</dbReference>
<dbReference type="Gene3D" id="3.90.600.10">
    <property type="entry name" value="Phosphoribosylglycinamide synthetase, C-terminal domain"/>
    <property type="match status" value="1"/>
</dbReference>
<evidence type="ECO:0000256" key="3">
    <source>
        <dbReference type="ARBA" id="ARBA00022598"/>
    </source>
</evidence>
<keyword evidence="3 10" id="KW-0436">Ligase</keyword>
<evidence type="ECO:0000256" key="1">
    <source>
        <dbReference type="ARBA" id="ARBA00005174"/>
    </source>
</evidence>
<dbReference type="UniPathway" id="UPA00074">
    <property type="reaction ID" value="UER00125"/>
</dbReference>
<dbReference type="EMBL" id="FQVT01000002">
    <property type="protein sequence ID" value="SHF71131.1"/>
    <property type="molecule type" value="Genomic_DNA"/>
</dbReference>
<dbReference type="GO" id="GO:0046872">
    <property type="term" value="F:metal ion binding"/>
    <property type="evidence" value="ECO:0007669"/>
    <property type="project" value="InterPro"/>
</dbReference>
<protein>
    <recommendedName>
        <fullName evidence="2 10">Phosphoribosylamine--glycine ligase</fullName>
        <ecNumber evidence="2 10">6.3.4.13</ecNumber>
    </recommendedName>
    <alternativeName>
        <fullName evidence="10">GARS</fullName>
    </alternativeName>
    <alternativeName>
        <fullName evidence="8 10">Glycinamide ribonucleotide synthetase</fullName>
    </alternativeName>
    <alternativeName>
        <fullName evidence="9 10">Phosphoribosylglycinamide synthetase</fullName>
    </alternativeName>
</protein>
<dbReference type="InterPro" id="IPR020561">
    <property type="entry name" value="PRibGlycinamid_synth_ATP-grasp"/>
</dbReference>
<comment type="pathway">
    <text evidence="1 10">Purine metabolism; IMP biosynthesis via de novo pathway; N(1)-(5-phospho-D-ribosyl)glycinamide from 5-phospho-alpha-D-ribose 1-diphosphate: step 2/2.</text>
</comment>
<dbReference type="RefSeq" id="WP_072877141.1">
    <property type="nucleotide sequence ID" value="NZ_FQVT01000002.1"/>
</dbReference>
<dbReference type="PANTHER" id="PTHR43472:SF1">
    <property type="entry name" value="PHOSPHORIBOSYLAMINE--GLYCINE LIGASE, CHLOROPLASTIC"/>
    <property type="match status" value="1"/>
</dbReference>
<keyword evidence="6 11" id="KW-0067">ATP-binding</keyword>
<dbReference type="SMART" id="SM01209">
    <property type="entry name" value="GARS_A"/>
    <property type="match status" value="1"/>
</dbReference>
<evidence type="ECO:0000256" key="5">
    <source>
        <dbReference type="ARBA" id="ARBA00022755"/>
    </source>
</evidence>